<feature type="compositionally biased region" description="Basic and acidic residues" evidence="1">
    <location>
        <begin position="182"/>
        <end position="209"/>
    </location>
</feature>
<dbReference type="Pfam" id="PF01841">
    <property type="entry name" value="Transglut_core"/>
    <property type="match status" value="1"/>
</dbReference>
<evidence type="ECO:0000313" key="4">
    <source>
        <dbReference type="Proteomes" id="UP000829364"/>
    </source>
</evidence>
<dbReference type="InterPro" id="IPR052557">
    <property type="entry name" value="CAP/Cytokinesis_protein"/>
</dbReference>
<keyword evidence="4" id="KW-1185">Reference proteome</keyword>
<feature type="compositionally biased region" description="Pro residues" evidence="1">
    <location>
        <begin position="58"/>
        <end position="71"/>
    </location>
</feature>
<feature type="compositionally biased region" description="Low complexity" evidence="1">
    <location>
        <begin position="102"/>
        <end position="120"/>
    </location>
</feature>
<sequence length="679" mass="73281">MADTEEPQFNTLAERIAALNKQKNFNGSDAPRKKPPPPAPPIRSTNGSTPSHHQVNPTVPPRPNRNNPPPLPRRDTQSSTASGGDGAHQPNGSRQAPPPLPSRISSSASPSPAQVPRRASTQSGLLTARRNSASSEISQHSTLSSVSIGHASSASSYGSNGGAGRKMAPAFDPSSLPPLPPTRRELEAKAKEAAAAEAVEKDARAKEYAAKQAAKPKTPQPSATLAIPSRPTLPPRLPSRPAKSPNPPVPATTRTESEEDTKPAPRKLPPIRGFSSGQSTTDRPPIPTRPSASANDDAPPPIPVASRPSAAQIDAASSRTAEPPKPLNDCWVCRDWSAADGVAAQFPRQSLPRNDPVGHLARGLCDPFPSYTDKARAIFTWFHHNIFYDTVAFFGNNVRHMSVEETIFSGKAVCQGYAETYKAIANRAGLECVVVGGHGKGFGHTPLKKGERPPPPKPDGHAWNAVRIDGGVWKLLDACWGAGHICGANNLYKQEFSPKEFTSSNESFGLRHFPSNPSYQYRSDGRVVSWEEYYRGRVDGEPPVFYTNGHQEGIAEESVEPKEADIAIYSSQVVRFQFSKICEHWTSEKDGLGKPPLLLLSIHGVDGRKDEMVPIETNGYWHWIDVNARDLGAPGQSVQVAMLTSIDGQDGRGVTAKEFLAKKGRVGMAWAYILKWNLV</sequence>
<evidence type="ECO:0000256" key="1">
    <source>
        <dbReference type="SAM" id="MobiDB-lite"/>
    </source>
</evidence>
<dbReference type="Gene3D" id="3.10.620.30">
    <property type="match status" value="1"/>
</dbReference>
<dbReference type="SUPFAM" id="SSF54001">
    <property type="entry name" value="Cysteine proteinases"/>
    <property type="match status" value="1"/>
</dbReference>
<dbReference type="EMBL" id="CP086360">
    <property type="protein sequence ID" value="UNI21904.1"/>
    <property type="molecule type" value="Genomic_DNA"/>
</dbReference>
<proteinExistence type="predicted"/>
<accession>A0A9Q8VEH6</accession>
<feature type="compositionally biased region" description="Polar residues" evidence="1">
    <location>
        <begin position="121"/>
        <end position="143"/>
    </location>
</feature>
<dbReference type="InterPro" id="IPR002931">
    <property type="entry name" value="Transglutaminase-like"/>
</dbReference>
<dbReference type="InterPro" id="IPR038765">
    <property type="entry name" value="Papain-like_cys_pep_sf"/>
</dbReference>
<reference evidence="3" key="1">
    <citation type="submission" date="2021-11" db="EMBL/GenBank/DDBJ databases">
        <title>Purpureocillium_takamizusanense_genome.</title>
        <authorList>
            <person name="Nguyen N.-H."/>
        </authorList>
    </citation>
    <scope>NUCLEOTIDE SEQUENCE</scope>
    <source>
        <strain evidence="3">PT3</strain>
    </source>
</reference>
<protein>
    <recommendedName>
        <fullName evidence="2">Transglutaminase-like domain-containing protein</fullName>
    </recommendedName>
</protein>
<dbReference type="GO" id="GO:0005737">
    <property type="term" value="C:cytoplasm"/>
    <property type="evidence" value="ECO:0007669"/>
    <property type="project" value="TreeGrafter"/>
</dbReference>
<dbReference type="PANTHER" id="PTHR46333:SF5">
    <property type="entry name" value="TRANSGLUTAMINASE-LIKE DOMAIN-CONTAINING PROTEIN"/>
    <property type="match status" value="1"/>
</dbReference>
<dbReference type="KEGG" id="ptkz:JDV02_007850"/>
<evidence type="ECO:0000313" key="3">
    <source>
        <dbReference type="EMBL" id="UNI21904.1"/>
    </source>
</evidence>
<gene>
    <name evidence="3" type="ORF">JDV02_007850</name>
</gene>
<evidence type="ECO:0000259" key="2">
    <source>
        <dbReference type="SMART" id="SM00460"/>
    </source>
</evidence>
<feature type="compositionally biased region" description="Pro residues" evidence="1">
    <location>
        <begin position="231"/>
        <end position="250"/>
    </location>
</feature>
<dbReference type="AlphaFoldDB" id="A0A9Q8VEH6"/>
<dbReference type="PANTHER" id="PTHR46333">
    <property type="entry name" value="CYTOKINESIS PROTEIN 3"/>
    <property type="match status" value="1"/>
</dbReference>
<feature type="compositionally biased region" description="Low complexity" evidence="1">
    <location>
        <begin position="210"/>
        <end position="230"/>
    </location>
</feature>
<dbReference type="RefSeq" id="XP_047845385.1">
    <property type="nucleotide sequence ID" value="XM_047989385.1"/>
</dbReference>
<dbReference type="SMART" id="SM00460">
    <property type="entry name" value="TGc"/>
    <property type="match status" value="1"/>
</dbReference>
<feature type="compositionally biased region" description="Polar residues" evidence="1">
    <location>
        <begin position="43"/>
        <end position="55"/>
    </location>
</feature>
<dbReference type="OrthoDB" id="6129702at2759"/>
<name>A0A9Q8VEH6_9HYPO</name>
<feature type="domain" description="Transglutaminase-like" evidence="2">
    <location>
        <begin position="406"/>
        <end position="480"/>
    </location>
</feature>
<feature type="region of interest" description="Disordered" evidence="1">
    <location>
        <begin position="1"/>
        <end position="324"/>
    </location>
</feature>
<feature type="compositionally biased region" description="Low complexity" evidence="1">
    <location>
        <begin position="144"/>
        <end position="158"/>
    </location>
</feature>
<organism evidence="3 4">
    <name type="scientific">Purpureocillium takamizusanense</name>
    <dbReference type="NCBI Taxonomy" id="2060973"/>
    <lineage>
        <taxon>Eukaryota</taxon>
        <taxon>Fungi</taxon>
        <taxon>Dikarya</taxon>
        <taxon>Ascomycota</taxon>
        <taxon>Pezizomycotina</taxon>
        <taxon>Sordariomycetes</taxon>
        <taxon>Hypocreomycetidae</taxon>
        <taxon>Hypocreales</taxon>
        <taxon>Ophiocordycipitaceae</taxon>
        <taxon>Purpureocillium</taxon>
    </lineage>
</organism>
<dbReference type="Proteomes" id="UP000829364">
    <property type="component" value="Chromosome 7"/>
</dbReference>
<dbReference type="GeneID" id="72069798"/>